<dbReference type="Proteomes" id="UP000319865">
    <property type="component" value="Unassembled WGS sequence"/>
</dbReference>
<evidence type="ECO:0000259" key="2">
    <source>
        <dbReference type="SMART" id="SM00507"/>
    </source>
</evidence>
<dbReference type="InterPro" id="IPR003870">
    <property type="entry name" value="DUF222"/>
</dbReference>
<keyword evidence="4" id="KW-1185">Reference proteome</keyword>
<dbReference type="Pfam" id="PF02720">
    <property type="entry name" value="DUF222"/>
    <property type="match status" value="1"/>
</dbReference>
<dbReference type="OrthoDB" id="5244772at2"/>
<reference evidence="3 4" key="1">
    <citation type="submission" date="2019-06" db="EMBL/GenBank/DDBJ databases">
        <title>Sequencing the genomes of 1000 actinobacteria strains.</title>
        <authorList>
            <person name="Klenk H.-P."/>
        </authorList>
    </citation>
    <scope>NUCLEOTIDE SEQUENCE [LARGE SCALE GENOMIC DNA]</scope>
    <source>
        <strain evidence="3 4">DSM 46837</strain>
    </source>
</reference>
<gene>
    <name evidence="3" type="ORF">FHU33_3778</name>
</gene>
<dbReference type="EMBL" id="VFQE01000001">
    <property type="protein sequence ID" value="TQN44280.1"/>
    <property type="molecule type" value="Genomic_DNA"/>
</dbReference>
<name>A0A543PJN7_9ACTN</name>
<dbReference type="Gene3D" id="1.10.30.50">
    <property type="match status" value="1"/>
</dbReference>
<evidence type="ECO:0000256" key="1">
    <source>
        <dbReference type="SAM" id="MobiDB-lite"/>
    </source>
</evidence>
<dbReference type="RefSeq" id="WP_142026711.1">
    <property type="nucleotide sequence ID" value="NZ_VFQE01000001.1"/>
</dbReference>
<dbReference type="SMART" id="SM00507">
    <property type="entry name" value="HNHc"/>
    <property type="match status" value="1"/>
</dbReference>
<feature type="region of interest" description="Disordered" evidence="1">
    <location>
        <begin position="450"/>
        <end position="491"/>
    </location>
</feature>
<proteinExistence type="predicted"/>
<evidence type="ECO:0000313" key="3">
    <source>
        <dbReference type="EMBL" id="TQN44280.1"/>
    </source>
</evidence>
<protein>
    <submittedName>
        <fullName evidence="3">Uncharacterized protein DUF222</fullName>
    </submittedName>
</protein>
<feature type="region of interest" description="Disordered" evidence="1">
    <location>
        <begin position="67"/>
        <end position="86"/>
    </location>
</feature>
<dbReference type="AlphaFoldDB" id="A0A543PJN7"/>
<comment type="caution">
    <text evidence="3">The sequence shown here is derived from an EMBL/GenBank/DDBJ whole genome shotgun (WGS) entry which is preliminary data.</text>
</comment>
<feature type="domain" description="HNH nuclease" evidence="2">
    <location>
        <begin position="382"/>
        <end position="434"/>
    </location>
</feature>
<organism evidence="3 4">
    <name type="scientific">Blastococcus colisei</name>
    <dbReference type="NCBI Taxonomy" id="1564162"/>
    <lineage>
        <taxon>Bacteria</taxon>
        <taxon>Bacillati</taxon>
        <taxon>Actinomycetota</taxon>
        <taxon>Actinomycetes</taxon>
        <taxon>Geodermatophilales</taxon>
        <taxon>Geodermatophilaceae</taxon>
        <taxon>Blastococcus</taxon>
    </lineage>
</organism>
<accession>A0A543PJN7</accession>
<dbReference type="InterPro" id="IPR003615">
    <property type="entry name" value="HNH_nuc"/>
</dbReference>
<dbReference type="CDD" id="cd00085">
    <property type="entry name" value="HNHc"/>
    <property type="match status" value="1"/>
</dbReference>
<sequence>MPRISGSSTVEGVLIDWLLDQPVSPSRLPVALLSKEQVAAELHQQQRRQAMAAAYEAELIVRLAELTSDEHDPPPGTPGARKPGWAAGNDPVGVSEFFAGELAMVLNRGRGTANHLHHRARVWHENLPATYRALSRGELDLARAAALADVLGSTRPDLARAIETMLLPEAVDLSVARLKTRALELLLALDATAADERREQAKRCADVFLQPGSDGMATLGAELAADEAAEAYTVIDQLATMAKADGDPRPIAQIRTELFSLLLRRPGGHDQPDATAHLTITATLDSLQGGSTQAGSVNGLAITAAHARDLLARIGALGLQTPHGGTLTFAITDADGRLLATTTVAELLRVAKKGCAEHPGGNCGCPVLGTPPDTDRYEPTDRQEAFVRTRDRTCRMPNCGQRVGWADLDHVIPHACDGATTCTNLCCLCRSDHRLKTFARGWRFVMDPDGTLHVTTPSGITRTTRPPGLRTPPPEPPEPPPAESNSDPPPF</sequence>
<feature type="compositionally biased region" description="Pro residues" evidence="1">
    <location>
        <begin position="469"/>
        <end position="491"/>
    </location>
</feature>
<evidence type="ECO:0000313" key="4">
    <source>
        <dbReference type="Proteomes" id="UP000319865"/>
    </source>
</evidence>